<organism evidence="1 2">
    <name type="scientific">Tripterygium wilfordii</name>
    <name type="common">Thunder God vine</name>
    <dbReference type="NCBI Taxonomy" id="458696"/>
    <lineage>
        <taxon>Eukaryota</taxon>
        <taxon>Viridiplantae</taxon>
        <taxon>Streptophyta</taxon>
        <taxon>Embryophyta</taxon>
        <taxon>Tracheophyta</taxon>
        <taxon>Spermatophyta</taxon>
        <taxon>Magnoliopsida</taxon>
        <taxon>eudicotyledons</taxon>
        <taxon>Gunneridae</taxon>
        <taxon>Pentapetalae</taxon>
        <taxon>rosids</taxon>
        <taxon>fabids</taxon>
        <taxon>Celastrales</taxon>
        <taxon>Celastraceae</taxon>
        <taxon>Tripterygium</taxon>
    </lineage>
</organism>
<dbReference type="EMBL" id="JAAARO010000009">
    <property type="protein sequence ID" value="KAF5743286.1"/>
    <property type="molecule type" value="Genomic_DNA"/>
</dbReference>
<evidence type="ECO:0000313" key="2">
    <source>
        <dbReference type="Proteomes" id="UP000593562"/>
    </source>
</evidence>
<gene>
    <name evidence="1" type="ORF">HS088_TW09G01352</name>
</gene>
<reference evidence="1 2" key="1">
    <citation type="journal article" date="2020" name="Nat. Commun.">
        <title>Genome of Tripterygium wilfordii and identification of cytochrome P450 involved in triptolide biosynthesis.</title>
        <authorList>
            <person name="Tu L."/>
            <person name="Su P."/>
            <person name="Zhang Z."/>
            <person name="Gao L."/>
            <person name="Wang J."/>
            <person name="Hu T."/>
            <person name="Zhou J."/>
            <person name="Zhang Y."/>
            <person name="Zhao Y."/>
            <person name="Liu Y."/>
            <person name="Song Y."/>
            <person name="Tong Y."/>
            <person name="Lu Y."/>
            <person name="Yang J."/>
            <person name="Xu C."/>
            <person name="Jia M."/>
            <person name="Peters R.J."/>
            <person name="Huang L."/>
            <person name="Gao W."/>
        </authorList>
    </citation>
    <scope>NUCLEOTIDE SEQUENCE [LARGE SCALE GENOMIC DNA]</scope>
    <source>
        <strain evidence="2">cv. XIE 37</strain>
        <tissue evidence="1">Leaf</tissue>
    </source>
</reference>
<keyword evidence="2" id="KW-1185">Reference proteome</keyword>
<dbReference type="Gene3D" id="3.30.559.10">
    <property type="entry name" value="Chloramphenicol acetyltransferase-like domain"/>
    <property type="match status" value="1"/>
</dbReference>
<sequence>MALSFTGPMVQACIDMAQAQDTTSPSPFEALSGLFWVSLSNLKRAGHGLINMSIGLEVRKVLGQHKGFFGTSVVYNEAHANPASLKEDNAHYQVLQTAKAIGEVVAKTDNEGDYGFDRVAMMQRQPPILSHERLSFHLS</sequence>
<protein>
    <submittedName>
        <fullName evidence="1">Uncharacterized protein</fullName>
    </submittedName>
</protein>
<dbReference type="AlphaFoldDB" id="A0A7J7DB38"/>
<dbReference type="InParanoid" id="A0A7J7DB38"/>
<dbReference type="InterPro" id="IPR023213">
    <property type="entry name" value="CAT-like_dom_sf"/>
</dbReference>
<name>A0A7J7DB38_TRIWF</name>
<proteinExistence type="predicted"/>
<evidence type="ECO:0000313" key="1">
    <source>
        <dbReference type="EMBL" id="KAF5743286.1"/>
    </source>
</evidence>
<comment type="caution">
    <text evidence="1">The sequence shown here is derived from an EMBL/GenBank/DDBJ whole genome shotgun (WGS) entry which is preliminary data.</text>
</comment>
<dbReference type="Proteomes" id="UP000593562">
    <property type="component" value="Unassembled WGS sequence"/>
</dbReference>
<accession>A0A7J7DB38</accession>